<gene>
    <name evidence="2" type="ORF">Pfra01_001627200</name>
</gene>
<protein>
    <submittedName>
        <fullName evidence="2">Unnamed protein product</fullName>
    </submittedName>
</protein>
<name>A0A9W6XUE7_9STRA</name>
<evidence type="ECO:0000313" key="2">
    <source>
        <dbReference type="EMBL" id="GMF45443.1"/>
    </source>
</evidence>
<proteinExistence type="predicted"/>
<dbReference type="AlphaFoldDB" id="A0A9W6XUE7"/>
<keyword evidence="3" id="KW-1185">Reference proteome</keyword>
<dbReference type="EMBL" id="BSXT01001818">
    <property type="protein sequence ID" value="GMF45443.1"/>
    <property type="molecule type" value="Genomic_DNA"/>
</dbReference>
<feature type="region of interest" description="Disordered" evidence="1">
    <location>
        <begin position="40"/>
        <end position="64"/>
    </location>
</feature>
<feature type="compositionally biased region" description="Polar residues" evidence="1">
    <location>
        <begin position="49"/>
        <end position="64"/>
    </location>
</feature>
<comment type="caution">
    <text evidence="2">The sequence shown here is derived from an EMBL/GenBank/DDBJ whole genome shotgun (WGS) entry which is preliminary data.</text>
</comment>
<sequence>MHIALWQHNLTPKPLPSARPSNVLDSLDDLDSAVEVVEPPPAPKASPFFQDNTRKSSLASTTNANRGVIDDSLDDIDWAEVDMDVLNQTSSSAATASRKRSLDASSTASSWKKRNL</sequence>
<evidence type="ECO:0000256" key="1">
    <source>
        <dbReference type="SAM" id="MobiDB-lite"/>
    </source>
</evidence>
<reference evidence="2" key="1">
    <citation type="submission" date="2023-04" db="EMBL/GenBank/DDBJ databases">
        <title>Phytophthora fragariaefolia NBRC 109709.</title>
        <authorList>
            <person name="Ichikawa N."/>
            <person name="Sato H."/>
            <person name="Tonouchi N."/>
        </authorList>
    </citation>
    <scope>NUCLEOTIDE SEQUENCE</scope>
    <source>
        <strain evidence="2">NBRC 109709</strain>
    </source>
</reference>
<organism evidence="2 3">
    <name type="scientific">Phytophthora fragariaefolia</name>
    <dbReference type="NCBI Taxonomy" id="1490495"/>
    <lineage>
        <taxon>Eukaryota</taxon>
        <taxon>Sar</taxon>
        <taxon>Stramenopiles</taxon>
        <taxon>Oomycota</taxon>
        <taxon>Peronosporomycetes</taxon>
        <taxon>Peronosporales</taxon>
        <taxon>Peronosporaceae</taxon>
        <taxon>Phytophthora</taxon>
    </lineage>
</organism>
<evidence type="ECO:0000313" key="3">
    <source>
        <dbReference type="Proteomes" id="UP001165121"/>
    </source>
</evidence>
<feature type="region of interest" description="Disordered" evidence="1">
    <location>
        <begin position="88"/>
        <end position="116"/>
    </location>
</feature>
<accession>A0A9W6XUE7</accession>
<dbReference type="Proteomes" id="UP001165121">
    <property type="component" value="Unassembled WGS sequence"/>
</dbReference>